<gene>
    <name evidence="3" type="ORF">KVV02_007025</name>
</gene>
<evidence type="ECO:0000256" key="2">
    <source>
        <dbReference type="SAM" id="MobiDB-lite"/>
    </source>
</evidence>
<feature type="coiled-coil region" evidence="1">
    <location>
        <begin position="625"/>
        <end position="673"/>
    </location>
</feature>
<keyword evidence="1" id="KW-0175">Coiled coil</keyword>
<feature type="region of interest" description="Disordered" evidence="2">
    <location>
        <begin position="61"/>
        <end position="89"/>
    </location>
</feature>
<dbReference type="PANTHER" id="PTHR47357">
    <property type="entry name" value="COP1-INTERACTIVE PROTEIN 1"/>
    <property type="match status" value="1"/>
</dbReference>
<dbReference type="Proteomes" id="UP000717515">
    <property type="component" value="Unassembled WGS sequence"/>
</dbReference>
<name>A0A9P8D1A0_MORAP</name>
<organism evidence="3 4">
    <name type="scientific">Mortierella alpina</name>
    <name type="common">Oleaginous fungus</name>
    <name type="synonym">Mortierella renispora</name>
    <dbReference type="NCBI Taxonomy" id="64518"/>
    <lineage>
        <taxon>Eukaryota</taxon>
        <taxon>Fungi</taxon>
        <taxon>Fungi incertae sedis</taxon>
        <taxon>Mucoromycota</taxon>
        <taxon>Mortierellomycotina</taxon>
        <taxon>Mortierellomycetes</taxon>
        <taxon>Mortierellales</taxon>
        <taxon>Mortierellaceae</taxon>
        <taxon>Mortierella</taxon>
    </lineage>
</organism>
<dbReference type="GO" id="GO:0005856">
    <property type="term" value="C:cytoskeleton"/>
    <property type="evidence" value="ECO:0007669"/>
    <property type="project" value="TreeGrafter"/>
</dbReference>
<evidence type="ECO:0000256" key="1">
    <source>
        <dbReference type="SAM" id="Coils"/>
    </source>
</evidence>
<feature type="coiled-coil region" evidence="1">
    <location>
        <begin position="483"/>
        <end position="556"/>
    </location>
</feature>
<evidence type="ECO:0000313" key="3">
    <source>
        <dbReference type="EMBL" id="KAG9322765.1"/>
    </source>
</evidence>
<dbReference type="PANTHER" id="PTHR47357:SF1">
    <property type="entry name" value="SPINDLE POLE BODY COMPONENT 110"/>
    <property type="match status" value="1"/>
</dbReference>
<dbReference type="AlphaFoldDB" id="A0A9P8D1A0"/>
<sequence>MLRAAFIPSRSKKRQLSSSTPVKNSSASTLLGARDGVPSHDEAVVDLNMLALNAAVKQPQDCPLAPPSPAFLNEPEDNLSPTNNKSPRHRWSPVVHTIAEIAEPFAEAKRLKGLFGDDTEDQQREQSIGRQGLAILDESTQEPFAPALEPNVVSRHEPIQGDDDVTLEVLWREIQRLALHEFGQAGRHFPYPAILEPLHQRLYDYHICLKSARKKLATLSKSRPVDHVKATSASLDPLHPSSRRTIDFVFTSRAMSVVDSMGQGTGGPSEPLELETALLSVSARQAQARVLDLEHQLFLSRRAHHALLKEHILNFRSIASSPFPGPAVMAAKISATNAKVVENVLASVALNARSLMKHPPSNIEGCEHPRNPYPGQEPPCHDKTGMASVLPPSTSNTPVAVAALGSDRSLIGRDPQTMLSEATTHLLCAETELGMLMLIMAQNAEDISGLEEEVSRKQIELTHHRQLFAHLLGSIPLGFEVQIQESQLLANELENRIEVLEEEKRLAGKQSRALEDEVQELVKRLSESREIQEKSEQEQQRRVQALESTIEDLRSELAFQDFKILELSELDTQNRKASLEGKQEANEVEKWLQGATEQAAEEGQHLLDHLEKQYKKKTAHLYACLVQVQKANKRLNKELSTLAVKFVRVKALNDELSGQARREREKILTLQEEAVSIRKLQCASAQQPSFAGVIPSTPAKDHDFESQKEIKAGITALEIQIDELTSKLRLRELELEQAQEETERLMLQLEEDLAQQKQTHQEEMQRFSEEKKLQAQRERTCTAASVTVFQNMATKLQNELTETQEKLRDTTLCWGHTKELLQKCEQSYRRRKKDLEETTKNLHEVEETVVKLSDAIGLLEMEREANVVLVRTLEDKDREMRDMEYRLRVLEEERE</sequence>
<feature type="compositionally biased region" description="Polar residues" evidence="2">
    <location>
        <begin position="16"/>
        <end position="29"/>
    </location>
</feature>
<evidence type="ECO:0000313" key="4">
    <source>
        <dbReference type="Proteomes" id="UP000717515"/>
    </source>
</evidence>
<feature type="coiled-coil region" evidence="1">
    <location>
        <begin position="714"/>
        <end position="893"/>
    </location>
</feature>
<comment type="caution">
    <text evidence="3">The sequence shown here is derived from an EMBL/GenBank/DDBJ whole genome shotgun (WGS) entry which is preliminary data.</text>
</comment>
<proteinExistence type="predicted"/>
<protein>
    <submittedName>
        <fullName evidence="3">Uncharacterized protein</fullName>
    </submittedName>
</protein>
<dbReference type="EMBL" id="JAIFTL010000131">
    <property type="protein sequence ID" value="KAG9322765.1"/>
    <property type="molecule type" value="Genomic_DNA"/>
</dbReference>
<reference evidence="3" key="1">
    <citation type="submission" date="2021-07" db="EMBL/GenBank/DDBJ databases">
        <title>Draft genome of Mortierella alpina, strain LL118, isolated from an aspen leaf litter sample.</title>
        <authorList>
            <person name="Yang S."/>
            <person name="Vinatzer B.A."/>
        </authorList>
    </citation>
    <scope>NUCLEOTIDE SEQUENCE</scope>
    <source>
        <strain evidence="3">LL118</strain>
    </source>
</reference>
<feature type="region of interest" description="Disordered" evidence="2">
    <location>
        <begin position="1"/>
        <end position="36"/>
    </location>
</feature>
<accession>A0A9P8D1A0</accession>
<dbReference type="GO" id="GO:0005200">
    <property type="term" value="F:structural constituent of cytoskeleton"/>
    <property type="evidence" value="ECO:0007669"/>
    <property type="project" value="TreeGrafter"/>
</dbReference>